<protein>
    <submittedName>
        <fullName evidence="1">Uncharacterized protein</fullName>
    </submittedName>
</protein>
<evidence type="ECO:0000313" key="1">
    <source>
        <dbReference type="EMBL" id="MPC53936.1"/>
    </source>
</evidence>
<sequence>MNHASGRATTVHASAVARSMDILLSTGTPPPLHPGLKQLRDVMRQVSSFILRNGITLYSLNPAVNFLKGWSAVKRRGTVG</sequence>
<dbReference type="Proteomes" id="UP000324222">
    <property type="component" value="Unassembled WGS sequence"/>
</dbReference>
<proteinExistence type="predicted"/>
<keyword evidence="2" id="KW-1185">Reference proteome</keyword>
<evidence type="ECO:0000313" key="2">
    <source>
        <dbReference type="Proteomes" id="UP000324222"/>
    </source>
</evidence>
<dbReference type="AlphaFoldDB" id="A0A5B7G8Y4"/>
<comment type="caution">
    <text evidence="1">The sequence shown here is derived from an EMBL/GenBank/DDBJ whole genome shotgun (WGS) entry which is preliminary data.</text>
</comment>
<gene>
    <name evidence="1" type="ORF">E2C01_047839</name>
</gene>
<name>A0A5B7G8Y4_PORTR</name>
<reference evidence="1 2" key="1">
    <citation type="submission" date="2019-05" db="EMBL/GenBank/DDBJ databases">
        <title>Another draft genome of Portunus trituberculatus and its Hox gene families provides insights of decapod evolution.</title>
        <authorList>
            <person name="Jeong J.-H."/>
            <person name="Song I."/>
            <person name="Kim S."/>
            <person name="Choi T."/>
            <person name="Kim D."/>
            <person name="Ryu S."/>
            <person name="Kim W."/>
        </authorList>
    </citation>
    <scope>NUCLEOTIDE SEQUENCE [LARGE SCALE GENOMIC DNA]</scope>
    <source>
        <tissue evidence="1">Muscle</tissue>
    </source>
</reference>
<dbReference type="EMBL" id="VSRR010011994">
    <property type="protein sequence ID" value="MPC53936.1"/>
    <property type="molecule type" value="Genomic_DNA"/>
</dbReference>
<organism evidence="1 2">
    <name type="scientific">Portunus trituberculatus</name>
    <name type="common">Swimming crab</name>
    <name type="synonym">Neptunus trituberculatus</name>
    <dbReference type="NCBI Taxonomy" id="210409"/>
    <lineage>
        <taxon>Eukaryota</taxon>
        <taxon>Metazoa</taxon>
        <taxon>Ecdysozoa</taxon>
        <taxon>Arthropoda</taxon>
        <taxon>Crustacea</taxon>
        <taxon>Multicrustacea</taxon>
        <taxon>Malacostraca</taxon>
        <taxon>Eumalacostraca</taxon>
        <taxon>Eucarida</taxon>
        <taxon>Decapoda</taxon>
        <taxon>Pleocyemata</taxon>
        <taxon>Brachyura</taxon>
        <taxon>Eubrachyura</taxon>
        <taxon>Portunoidea</taxon>
        <taxon>Portunidae</taxon>
        <taxon>Portuninae</taxon>
        <taxon>Portunus</taxon>
    </lineage>
</organism>
<accession>A0A5B7G8Y4</accession>